<organism evidence="3 4">
    <name type="scientific">Candidatus Jacksonbacteria bacterium RIFCSPLOWO2_02_FULL_44_20</name>
    <dbReference type="NCBI Taxonomy" id="1798460"/>
    <lineage>
        <taxon>Bacteria</taxon>
        <taxon>Candidatus Jacksoniibacteriota</taxon>
    </lineage>
</organism>
<dbReference type="EMBL" id="MHJU01000017">
    <property type="protein sequence ID" value="OGY73101.1"/>
    <property type="molecule type" value="Genomic_DNA"/>
</dbReference>
<evidence type="ECO:0000256" key="1">
    <source>
        <dbReference type="ARBA" id="ARBA00009981"/>
    </source>
</evidence>
<comment type="caution">
    <text evidence="3">The sequence shown here is derived from an EMBL/GenBank/DDBJ whole genome shotgun (WGS) entry which is preliminary data.</text>
</comment>
<proteinExistence type="inferred from homology"/>
<gene>
    <name evidence="3" type="ORF">A3H61_02740</name>
</gene>
<evidence type="ECO:0000256" key="2">
    <source>
        <dbReference type="SAM" id="MobiDB-lite"/>
    </source>
</evidence>
<protein>
    <recommendedName>
        <fullName evidence="5">Antitoxin</fullName>
    </recommendedName>
</protein>
<feature type="region of interest" description="Disordered" evidence="2">
    <location>
        <begin position="65"/>
        <end position="84"/>
    </location>
</feature>
<sequence length="84" mass="9894">MVSISDLQRKARQIFEELDDAEPTLVLSRNRTVGVVLKPNIYEELMDELEDIYIGERLEKLVQESSESDFEDWDSVKQELFKDE</sequence>
<reference evidence="3 4" key="1">
    <citation type="journal article" date="2016" name="Nat. Commun.">
        <title>Thousands of microbial genomes shed light on interconnected biogeochemical processes in an aquifer system.</title>
        <authorList>
            <person name="Anantharaman K."/>
            <person name="Brown C.T."/>
            <person name="Hug L.A."/>
            <person name="Sharon I."/>
            <person name="Castelle C.J."/>
            <person name="Probst A.J."/>
            <person name="Thomas B.C."/>
            <person name="Singh A."/>
            <person name="Wilkins M.J."/>
            <person name="Karaoz U."/>
            <person name="Brodie E.L."/>
            <person name="Williams K.H."/>
            <person name="Hubbard S.S."/>
            <person name="Banfield J.F."/>
        </authorList>
    </citation>
    <scope>NUCLEOTIDE SEQUENCE [LARGE SCALE GENOMIC DNA]</scope>
</reference>
<evidence type="ECO:0000313" key="4">
    <source>
        <dbReference type="Proteomes" id="UP000178315"/>
    </source>
</evidence>
<dbReference type="AlphaFoldDB" id="A0A1G2A8I7"/>
<comment type="similarity">
    <text evidence="1">Belongs to the phD/YefM antitoxin family.</text>
</comment>
<feature type="compositionally biased region" description="Basic and acidic residues" evidence="2">
    <location>
        <begin position="74"/>
        <end position="84"/>
    </location>
</feature>
<evidence type="ECO:0008006" key="5">
    <source>
        <dbReference type="Google" id="ProtNLM"/>
    </source>
</evidence>
<dbReference type="SUPFAM" id="SSF143120">
    <property type="entry name" value="YefM-like"/>
    <property type="match status" value="1"/>
</dbReference>
<accession>A0A1G2A8I7</accession>
<dbReference type="Proteomes" id="UP000178315">
    <property type="component" value="Unassembled WGS sequence"/>
</dbReference>
<name>A0A1G2A8I7_9BACT</name>
<dbReference type="InterPro" id="IPR036165">
    <property type="entry name" value="YefM-like_sf"/>
</dbReference>
<evidence type="ECO:0000313" key="3">
    <source>
        <dbReference type="EMBL" id="OGY73101.1"/>
    </source>
</evidence>